<organism evidence="2 3">
    <name type="scientific">Cryptolaemus montrouzieri</name>
    <dbReference type="NCBI Taxonomy" id="559131"/>
    <lineage>
        <taxon>Eukaryota</taxon>
        <taxon>Metazoa</taxon>
        <taxon>Ecdysozoa</taxon>
        <taxon>Arthropoda</taxon>
        <taxon>Hexapoda</taxon>
        <taxon>Insecta</taxon>
        <taxon>Pterygota</taxon>
        <taxon>Neoptera</taxon>
        <taxon>Endopterygota</taxon>
        <taxon>Coleoptera</taxon>
        <taxon>Polyphaga</taxon>
        <taxon>Cucujiformia</taxon>
        <taxon>Coccinelloidea</taxon>
        <taxon>Coccinellidae</taxon>
        <taxon>Scymninae</taxon>
        <taxon>Scymnini</taxon>
        <taxon>Cryptolaemus</taxon>
    </lineage>
</organism>
<evidence type="ECO:0000313" key="3">
    <source>
        <dbReference type="Proteomes" id="UP001516400"/>
    </source>
</evidence>
<sequence length="257" mass="29503">MRSSSEDHGRIASTSREVECFPPDILSSLQIWRFLSDSRLRVTCDDTHLHYINVYQFVDSPEWEANHDQSDDVFQVTIMAEEDSVYLCWPRMKLERVLRHRPMLKVVLDSVIGKDITQKLYAINDHLTGLNDDLNRGKRNAIWAKTHNRSMSLDAVNTGTTGLVRSQAYKKSQQRVNTSIFDEAGSMTKLQPQSFVPLVANQFPVNSPFMMAKNSPTSFRTQNISIPRIPEIHGTPPQRSKSVRKNTTREVKFDTHK</sequence>
<accession>A0ABD2NRP0</accession>
<dbReference type="EMBL" id="JABFTP020000144">
    <property type="protein sequence ID" value="KAL3280835.1"/>
    <property type="molecule type" value="Genomic_DNA"/>
</dbReference>
<feature type="compositionally biased region" description="Basic and acidic residues" evidence="1">
    <location>
        <begin position="247"/>
        <end position="257"/>
    </location>
</feature>
<proteinExistence type="predicted"/>
<evidence type="ECO:0000313" key="2">
    <source>
        <dbReference type="EMBL" id="KAL3280835.1"/>
    </source>
</evidence>
<reference evidence="2 3" key="1">
    <citation type="journal article" date="2021" name="BMC Biol.">
        <title>Horizontally acquired antibacterial genes associated with adaptive radiation of ladybird beetles.</title>
        <authorList>
            <person name="Li H.S."/>
            <person name="Tang X.F."/>
            <person name="Huang Y.H."/>
            <person name="Xu Z.Y."/>
            <person name="Chen M.L."/>
            <person name="Du X.Y."/>
            <person name="Qiu B.Y."/>
            <person name="Chen P.T."/>
            <person name="Zhang W."/>
            <person name="Slipinski A."/>
            <person name="Escalona H.E."/>
            <person name="Waterhouse R.M."/>
            <person name="Zwick A."/>
            <person name="Pang H."/>
        </authorList>
    </citation>
    <scope>NUCLEOTIDE SEQUENCE [LARGE SCALE GENOMIC DNA]</scope>
    <source>
        <strain evidence="2">SYSU2018</strain>
    </source>
</reference>
<evidence type="ECO:0000256" key="1">
    <source>
        <dbReference type="SAM" id="MobiDB-lite"/>
    </source>
</evidence>
<dbReference type="AlphaFoldDB" id="A0ABD2NRP0"/>
<dbReference type="Proteomes" id="UP001516400">
    <property type="component" value="Unassembled WGS sequence"/>
</dbReference>
<protein>
    <submittedName>
        <fullName evidence="2">Uncharacterized protein</fullName>
    </submittedName>
</protein>
<keyword evidence="3" id="KW-1185">Reference proteome</keyword>
<dbReference type="PANTHER" id="PTHR12101:SF17">
    <property type="entry name" value="BLOOD VESSEL EPICARDIAL SUBSTANCE"/>
    <property type="match status" value="1"/>
</dbReference>
<comment type="caution">
    <text evidence="2">The sequence shown here is derived from an EMBL/GenBank/DDBJ whole genome shotgun (WGS) entry which is preliminary data.</text>
</comment>
<feature type="region of interest" description="Disordered" evidence="1">
    <location>
        <begin position="229"/>
        <end position="257"/>
    </location>
</feature>
<gene>
    <name evidence="2" type="ORF">HHI36_004066</name>
</gene>
<dbReference type="InterPro" id="IPR006916">
    <property type="entry name" value="POPDC1-3"/>
</dbReference>
<name>A0ABD2NRP0_9CUCU</name>
<dbReference type="PANTHER" id="PTHR12101">
    <property type="entry name" value="POPEYE DOMAIN CONTAINING PROTEIN"/>
    <property type="match status" value="1"/>
</dbReference>